<evidence type="ECO:0000313" key="1">
    <source>
        <dbReference type="EMBL" id="KAI4838566.1"/>
    </source>
</evidence>
<keyword evidence="2" id="KW-1185">Reference proteome</keyword>
<reference evidence="1" key="1">
    <citation type="submission" date="2022-06" db="EMBL/GenBank/DDBJ databases">
        <title>The First Complete Genome of the Simian Malaria Parasite Plasmodium brasilianum.</title>
        <authorList>
            <person name="Bajic M."/>
            <person name="Ravishankar S."/>
        </authorList>
    </citation>
    <scope>NUCLEOTIDE SEQUENCE</scope>
    <source>
        <strain evidence="1">Bolivian I</strain>
    </source>
</reference>
<gene>
    <name evidence="1" type="ORF">MKS88_003050</name>
</gene>
<comment type="caution">
    <text evidence="1">The sequence shown here is derived from an EMBL/GenBank/DDBJ whole genome shotgun (WGS) entry which is preliminary data.</text>
</comment>
<name>A0ACB9YB86_PLABR</name>
<dbReference type="EMBL" id="CM043777">
    <property type="protein sequence ID" value="KAI4838566.1"/>
    <property type="molecule type" value="Genomic_DNA"/>
</dbReference>
<dbReference type="Proteomes" id="UP001056978">
    <property type="component" value="Chromosome 9"/>
</dbReference>
<organism evidence="1 2">
    <name type="scientific">Plasmodium brasilianum</name>
    <dbReference type="NCBI Taxonomy" id="5824"/>
    <lineage>
        <taxon>Eukaryota</taxon>
        <taxon>Sar</taxon>
        <taxon>Alveolata</taxon>
        <taxon>Apicomplexa</taxon>
        <taxon>Aconoidasida</taxon>
        <taxon>Haemosporida</taxon>
        <taxon>Plasmodiidae</taxon>
        <taxon>Plasmodium</taxon>
        <taxon>Plasmodium (Plasmodium)</taxon>
    </lineage>
</organism>
<proteinExistence type="predicted"/>
<protein>
    <submittedName>
        <fullName evidence="1">Uncharacterized protein</fullName>
    </submittedName>
</protein>
<evidence type="ECO:0000313" key="2">
    <source>
        <dbReference type="Proteomes" id="UP001056978"/>
    </source>
</evidence>
<sequence length="270" mass="31924">MLNIKREILENDNSKLKNKENNHSVWNKITQNKINKEIQASSNKTVQKDYFNKNIKNVSSESNQNVISENSSEHNEAIIKEYESTEDENVKLSLICHSNVEKNATGLVKYEYCYICEMAKPCSCVEEHFQYEQDISTWNYGKIKSNIHSNFRDISNIMDKIQSSKKKLEDTKNNIELKKKENKNSFTVNLLFYHEIVKVIKRKLDNFRNGRTVVEDELGREAERKIAFNDEDGEHIMKKRLEALCDIEKKHLQLLQDLFEEYKDMEERML</sequence>
<accession>A0ACB9YB86</accession>